<evidence type="ECO:0000256" key="9">
    <source>
        <dbReference type="RuleBase" id="RU364142"/>
    </source>
</evidence>
<evidence type="ECO:0000256" key="4">
    <source>
        <dbReference type="ARBA" id="ARBA00023015"/>
    </source>
</evidence>
<dbReference type="Pfam" id="PF08689">
    <property type="entry name" value="Med5"/>
    <property type="match status" value="1"/>
</dbReference>
<accession>A0ABR3J6I5</accession>
<dbReference type="EMBL" id="JASNQZ010000011">
    <property type="protein sequence ID" value="KAL0951090.1"/>
    <property type="molecule type" value="Genomic_DNA"/>
</dbReference>
<evidence type="ECO:0000256" key="5">
    <source>
        <dbReference type="ARBA" id="ARBA00023159"/>
    </source>
</evidence>
<sequence length="943" mass="103417">MSLADLTRNCFQSGVSPTKWSNLCSLYMSKNFITPNSEEVEQQITNSILVLYLSYPGDPGLQEYLRSAISDRLISLAVFVATFLQAARSIDFIKLQSAATLDMLCRVALDVYYSSGLPPVGSIVSFSASPAAVMNTVQDALTLLRTAHSLPPSHFHQVATSASELLVLVLSCITDMSQVSTTQAAVHSADVNELLQNYPLSQDVRTVMETFALSLSLLIGDDAKAAHEAQMLHTIQLAFGKGDILEPSSNSDMISFGLLLQDLVHNRATPYGAGSNDPVVFLLATLRWSAWAPNVFYVQLLTCAFTLLSQASQFSAWIWSSFILGRFPEILAAFEKVVTSDTSANADWRTALHTALSTVLRRSDLMTQCDAVVQHAFAQDSKPDAPPRSVLKEFIRQLMVAEMLDQSSAIGLDATISEYSFSRLREEAQENGFSTLEAYLSSKMTVDASNDDLKKLVGRIWRDPSSHGPFARMIMAALKAAASTSDVDSMSHFCKVLQLHDSALDIVSFHCQITELVFYGLSFVDSYDVETVGDPQTAVTHLGEIVLFLQDTTARFHLESRKYTNGDKTVTTDLLRGASIVIPIEELSKEDATAFGVWFKALFDNNSEGIEDGILRSTNPKALLRIASTLFAQAIALRSSSKMENDLLHNGISYFAGPLLNWTLVGVFQSLIRDIQVRGFAAPVHLEVLQTLILSPSCPRVVLRLCMPQIMNLCVKPTARPIIVANKFDWQGVGRRVTVAMHGADRSFNPKIPWQDQSKHAIRNALGMARSGKMPYLDVDRCLRATPALKFLQFFWAELVVAASHGEMEACRRLATFVLTMRRSVNTPPLLPIFLHGLLPALLGPTDVQLAAEQTVVLELLVSVLSSALTAALHLEWAMNALNVPLNQRHPLGGQPSSMLARRLAINLRTKKGSNTATTLIQRLASTQPFAGNFPTFVGELGL</sequence>
<evidence type="ECO:0000256" key="6">
    <source>
        <dbReference type="ARBA" id="ARBA00023163"/>
    </source>
</evidence>
<keyword evidence="11" id="KW-1185">Reference proteome</keyword>
<evidence type="ECO:0000313" key="10">
    <source>
        <dbReference type="EMBL" id="KAL0951090.1"/>
    </source>
</evidence>
<reference evidence="11" key="1">
    <citation type="submission" date="2024-06" db="EMBL/GenBank/DDBJ databases">
        <title>Multi-omics analyses provide insights into the biosynthesis of the anticancer antibiotic pleurotin in Hohenbuehelia grisea.</title>
        <authorList>
            <person name="Weaver J.A."/>
            <person name="Alberti F."/>
        </authorList>
    </citation>
    <scope>NUCLEOTIDE SEQUENCE [LARGE SCALE GENOMIC DNA]</scope>
    <source>
        <strain evidence="11">T-177</strain>
    </source>
</reference>
<dbReference type="InterPro" id="IPR014801">
    <property type="entry name" value="Mediator_Med5_fun"/>
</dbReference>
<evidence type="ECO:0000256" key="3">
    <source>
        <dbReference type="ARBA" id="ARBA00020628"/>
    </source>
</evidence>
<keyword evidence="5 9" id="KW-0010">Activator</keyword>
<evidence type="ECO:0000256" key="8">
    <source>
        <dbReference type="ARBA" id="ARBA00031256"/>
    </source>
</evidence>
<evidence type="ECO:0000256" key="7">
    <source>
        <dbReference type="ARBA" id="ARBA00023242"/>
    </source>
</evidence>
<dbReference type="PANTHER" id="PTHR35784">
    <property type="entry name" value="MEDIATOR OF RNA POLYMERASE II TRANSCRIPTION SUBUNIT 5"/>
    <property type="match status" value="1"/>
</dbReference>
<evidence type="ECO:0000256" key="2">
    <source>
        <dbReference type="ARBA" id="ARBA00008782"/>
    </source>
</evidence>
<comment type="subunit">
    <text evidence="9">Component of the Mediator complex.</text>
</comment>
<gene>
    <name evidence="9" type="primary">MED5</name>
    <name evidence="10" type="ORF">HGRIS_007828</name>
</gene>
<name>A0ABR3J6I5_9AGAR</name>
<organism evidence="10 11">
    <name type="scientific">Hohenbuehelia grisea</name>
    <dbReference type="NCBI Taxonomy" id="104357"/>
    <lineage>
        <taxon>Eukaryota</taxon>
        <taxon>Fungi</taxon>
        <taxon>Dikarya</taxon>
        <taxon>Basidiomycota</taxon>
        <taxon>Agaricomycotina</taxon>
        <taxon>Agaricomycetes</taxon>
        <taxon>Agaricomycetidae</taxon>
        <taxon>Agaricales</taxon>
        <taxon>Pleurotineae</taxon>
        <taxon>Pleurotaceae</taxon>
        <taxon>Hohenbuehelia</taxon>
    </lineage>
</organism>
<keyword evidence="6 9" id="KW-0804">Transcription</keyword>
<keyword evidence="4 9" id="KW-0805">Transcription regulation</keyword>
<comment type="function">
    <text evidence="9">Component of the Mediator complex, a coactivator involved in the regulated transcription of nearly all RNA polymerase II-dependent genes. Mediator functions as a bridge to convey information from gene-specific regulatory proteins to the basal RNA polymerase II transcription machinery. Mediator is recruited to promoters by direct interactions with regulatory proteins and serves as a scaffold for the assembly of a functional preinitiation complex with RNA polymerase II and the general transcription factors.</text>
</comment>
<evidence type="ECO:0000256" key="1">
    <source>
        <dbReference type="ARBA" id="ARBA00004123"/>
    </source>
</evidence>
<protein>
    <recommendedName>
        <fullName evidence="3 9">Mediator of RNA polymerase II transcription subunit 5</fullName>
    </recommendedName>
    <alternativeName>
        <fullName evidence="8 9">Mediator complex subunit 5</fullName>
    </alternativeName>
</protein>
<comment type="similarity">
    <text evidence="2 9">Belongs to the Mediator complex subunit 5 family.</text>
</comment>
<dbReference type="PANTHER" id="PTHR35784:SF1">
    <property type="entry name" value="MEDIATOR OF RNA POLYMERASE II TRANSCRIPTION SUBUNIT 5"/>
    <property type="match status" value="1"/>
</dbReference>
<proteinExistence type="inferred from homology"/>
<evidence type="ECO:0000313" key="11">
    <source>
        <dbReference type="Proteomes" id="UP001556367"/>
    </source>
</evidence>
<comment type="caution">
    <text evidence="10">The sequence shown here is derived from an EMBL/GenBank/DDBJ whole genome shotgun (WGS) entry which is preliminary data.</text>
</comment>
<dbReference type="Proteomes" id="UP001556367">
    <property type="component" value="Unassembled WGS sequence"/>
</dbReference>
<keyword evidence="7 9" id="KW-0539">Nucleus</keyword>
<comment type="subcellular location">
    <subcellularLocation>
        <location evidence="1 9">Nucleus</location>
    </subcellularLocation>
</comment>